<feature type="non-terminal residue" evidence="1">
    <location>
        <position position="176"/>
    </location>
</feature>
<dbReference type="OrthoDB" id="2429015at2759"/>
<evidence type="ECO:0000313" key="1">
    <source>
        <dbReference type="EMBL" id="CAG8667741.1"/>
    </source>
</evidence>
<keyword evidence="2" id="KW-1185">Reference proteome</keyword>
<organism evidence="1 2">
    <name type="scientific">Paraglomus occultum</name>
    <dbReference type="NCBI Taxonomy" id="144539"/>
    <lineage>
        <taxon>Eukaryota</taxon>
        <taxon>Fungi</taxon>
        <taxon>Fungi incertae sedis</taxon>
        <taxon>Mucoromycota</taxon>
        <taxon>Glomeromycotina</taxon>
        <taxon>Glomeromycetes</taxon>
        <taxon>Paraglomerales</taxon>
        <taxon>Paraglomeraceae</taxon>
        <taxon>Paraglomus</taxon>
    </lineage>
</organism>
<dbReference type="Proteomes" id="UP000789572">
    <property type="component" value="Unassembled WGS sequence"/>
</dbReference>
<accession>A0A9N9E815</accession>
<dbReference type="AlphaFoldDB" id="A0A9N9E815"/>
<protein>
    <submittedName>
        <fullName evidence="1">8408_t:CDS:1</fullName>
    </submittedName>
</protein>
<evidence type="ECO:0000313" key="2">
    <source>
        <dbReference type="Proteomes" id="UP000789572"/>
    </source>
</evidence>
<feature type="non-terminal residue" evidence="1">
    <location>
        <position position="1"/>
    </location>
</feature>
<gene>
    <name evidence="1" type="ORF">POCULU_LOCUS10793</name>
</gene>
<reference evidence="1" key="1">
    <citation type="submission" date="2021-06" db="EMBL/GenBank/DDBJ databases">
        <authorList>
            <person name="Kallberg Y."/>
            <person name="Tangrot J."/>
            <person name="Rosling A."/>
        </authorList>
    </citation>
    <scope>NUCLEOTIDE SEQUENCE</scope>
    <source>
        <strain evidence="1">IA702</strain>
    </source>
</reference>
<proteinExistence type="predicted"/>
<sequence length="176" mass="20997">TRKRMMVVLKAKAGKNLNFKVSDEYNICTYFKEAKAKFWQLKHYLSFRLKNDETILPWAVVYNDWQTSLDCITKNYLKKFPTSIVTFCRELLHICEKTFEGSAVQKGCETMYNEFYQLNLDKHIEKNIIERIWLLDSTIFSEHSYSEFLQATCQKRIREETSSSGEKRIRCEETEL</sequence>
<name>A0A9N9E815_9GLOM</name>
<dbReference type="EMBL" id="CAJVPJ010006308">
    <property type="protein sequence ID" value="CAG8667741.1"/>
    <property type="molecule type" value="Genomic_DNA"/>
</dbReference>
<comment type="caution">
    <text evidence="1">The sequence shown here is derived from an EMBL/GenBank/DDBJ whole genome shotgun (WGS) entry which is preliminary data.</text>
</comment>